<dbReference type="RefSeq" id="WP_060386090.1">
    <property type="nucleotide sequence ID" value="NZ_LRGC01000010.1"/>
</dbReference>
<dbReference type="InterPro" id="IPR032176">
    <property type="entry name" value="DUF5009"/>
</dbReference>
<dbReference type="PATRIC" id="fig|46506.5.peg.2412"/>
<feature type="transmembrane region" description="Helical" evidence="1">
    <location>
        <begin position="338"/>
        <end position="355"/>
    </location>
</feature>
<evidence type="ECO:0000256" key="1">
    <source>
        <dbReference type="SAM" id="Phobius"/>
    </source>
</evidence>
<feature type="transmembrane region" description="Helical" evidence="1">
    <location>
        <begin position="53"/>
        <end position="76"/>
    </location>
</feature>
<reference evidence="3 4" key="1">
    <citation type="journal article" date="2016" name="BMC Genomics">
        <title>Type VI secretion systems of human gut Bacteroidales segregate into three genetic architectures, two of which are contained on mobile genetic elements.</title>
        <authorList>
            <person name="Coyne M.J."/>
            <person name="Roelofs K.G."/>
            <person name="Comstock L.E."/>
        </authorList>
    </citation>
    <scope>NUCLEOTIDE SEQUENCE [LARGE SCALE GENOMIC DNA]</scope>
    <source>
        <strain evidence="3 4">CL09T03C01</strain>
    </source>
</reference>
<evidence type="ECO:0000313" key="4">
    <source>
        <dbReference type="Proteomes" id="UP000056419"/>
    </source>
</evidence>
<keyword evidence="1" id="KW-0812">Transmembrane</keyword>
<feature type="transmembrane region" description="Helical" evidence="1">
    <location>
        <begin position="12"/>
        <end position="33"/>
    </location>
</feature>
<feature type="transmembrane region" description="Helical" evidence="1">
    <location>
        <begin position="88"/>
        <end position="110"/>
    </location>
</feature>
<feature type="transmembrane region" description="Helical" evidence="1">
    <location>
        <begin position="283"/>
        <end position="301"/>
    </location>
</feature>
<dbReference type="EMBL" id="LRGC01000010">
    <property type="protein sequence ID" value="KWR53999.1"/>
    <property type="molecule type" value="Genomic_DNA"/>
</dbReference>
<feature type="transmembrane region" description="Helical" evidence="1">
    <location>
        <begin position="207"/>
        <end position="224"/>
    </location>
</feature>
<evidence type="ECO:0000313" key="3">
    <source>
        <dbReference type="EMBL" id="KWR53999.1"/>
    </source>
</evidence>
<accession>A0A120A1R0</accession>
<dbReference type="PANTHER" id="PTHR31061">
    <property type="entry name" value="LD22376P"/>
    <property type="match status" value="1"/>
</dbReference>
<dbReference type="Pfam" id="PF16401">
    <property type="entry name" value="DUF5009"/>
    <property type="match status" value="1"/>
</dbReference>
<feature type="transmembrane region" description="Helical" evidence="1">
    <location>
        <begin position="307"/>
        <end position="326"/>
    </location>
</feature>
<feature type="transmembrane region" description="Helical" evidence="1">
    <location>
        <begin position="150"/>
        <end position="167"/>
    </location>
</feature>
<feature type="transmembrane region" description="Helical" evidence="1">
    <location>
        <begin position="182"/>
        <end position="200"/>
    </location>
</feature>
<feature type="domain" description="DUF5009" evidence="2">
    <location>
        <begin position="3"/>
        <end position="263"/>
    </location>
</feature>
<feature type="transmembrane region" description="Helical" evidence="1">
    <location>
        <begin position="244"/>
        <end position="263"/>
    </location>
</feature>
<dbReference type="Proteomes" id="UP000056419">
    <property type="component" value="Unassembled WGS sequence"/>
</dbReference>
<comment type="caution">
    <text evidence="3">The sequence shown here is derived from an EMBL/GenBank/DDBJ whole genome shotgun (WGS) entry which is preliminary data.</text>
</comment>
<protein>
    <recommendedName>
        <fullName evidence="2">DUF5009 domain-containing protein</fullName>
    </recommendedName>
</protein>
<keyword evidence="1" id="KW-1133">Transmembrane helix</keyword>
<proteinExistence type="predicted"/>
<sequence length="467" mass="52837">MKRAISLDAFRGYAIVMMVLSGTIASNVLPAWMYHAQVGPRTGYNFDPTLYGITWVDLVFPFFLFALGAAIPFSIGGKLDKGERIGKVIGDCVLRGLRLTFFAIFIQHMYPWATSSPQDTDSWLLSIGAFILMFPMFMRIPMQLPAWVKILIEVLGYAVGVVLLFSVDYNDGRSFDLACSDIIILVLANMAFWGSIVYLFTRHNPWLRIGILPFLLALFLGSSTEHSWQQAVVNFSPVPWLYHFNFLKYLFVVIPGTIAGEYLKEWIGNRTQQDREQSRNSRLTLPILLISVGIVIVNLYGLYTRQILLNLFLTVLLLSVLGYLLRNIEGDGRCWRKLWVAGAYLLMLGLFFEAYEGGIRKDYATYSYYFVSSGLAFLSLLAFSIIGDVYTAEKGLKPLVMAGKNPMIAYVGVNLVVNPLLNLTGLMEYVNLLNENAWLGFLRGILLTSVVVAMTMFFSKLKWFWRT</sequence>
<feature type="transmembrane region" description="Helical" evidence="1">
    <location>
        <begin position="367"/>
        <end position="386"/>
    </location>
</feature>
<keyword evidence="4" id="KW-1185">Reference proteome</keyword>
<feature type="transmembrane region" description="Helical" evidence="1">
    <location>
        <begin position="407"/>
        <end position="426"/>
    </location>
</feature>
<keyword evidence="1" id="KW-0472">Membrane</keyword>
<organism evidence="3 4">
    <name type="scientific">Bacteroides stercoris</name>
    <dbReference type="NCBI Taxonomy" id="46506"/>
    <lineage>
        <taxon>Bacteria</taxon>
        <taxon>Pseudomonadati</taxon>
        <taxon>Bacteroidota</taxon>
        <taxon>Bacteroidia</taxon>
        <taxon>Bacteroidales</taxon>
        <taxon>Bacteroidaceae</taxon>
        <taxon>Bacteroides</taxon>
    </lineage>
</organism>
<dbReference type="PANTHER" id="PTHR31061:SF24">
    <property type="entry name" value="LD22376P"/>
    <property type="match status" value="1"/>
</dbReference>
<dbReference type="AlphaFoldDB" id="A0A120A1R0"/>
<feature type="transmembrane region" description="Helical" evidence="1">
    <location>
        <begin position="122"/>
        <end position="138"/>
    </location>
</feature>
<feature type="transmembrane region" description="Helical" evidence="1">
    <location>
        <begin position="438"/>
        <end position="458"/>
    </location>
</feature>
<gene>
    <name evidence="3" type="ORF">AA415_02250</name>
</gene>
<evidence type="ECO:0000259" key="2">
    <source>
        <dbReference type="Pfam" id="PF16401"/>
    </source>
</evidence>
<name>A0A120A1R0_BACSE</name>
<dbReference type="STRING" id="46506.AA415_02250"/>